<dbReference type="SUPFAM" id="SSF56935">
    <property type="entry name" value="Porins"/>
    <property type="match status" value="1"/>
</dbReference>
<dbReference type="InterPro" id="IPR039426">
    <property type="entry name" value="TonB-dep_rcpt-like"/>
</dbReference>
<keyword evidence="7 10" id="KW-0472">Membrane</keyword>
<reference evidence="14 15" key="1">
    <citation type="submission" date="2020-03" db="EMBL/GenBank/DDBJ databases">
        <title>Cyclobacterium plantarum sp. nov., a marine bacterium isolated from a coastal-marine wetland.</title>
        <authorList>
            <person name="Sanchez-Porro C."/>
            <person name="Ventosa A."/>
            <person name="Amoozegar M."/>
        </authorList>
    </citation>
    <scope>NUCLEOTIDE SEQUENCE [LARGE SCALE GENOMIC DNA]</scope>
    <source>
        <strain evidence="14 15">GBPx2</strain>
    </source>
</reference>
<dbReference type="Gene3D" id="2.40.170.20">
    <property type="entry name" value="TonB-dependent receptor, beta-barrel domain"/>
    <property type="match status" value="1"/>
</dbReference>
<name>A0ABX0H7E1_9BACT</name>
<dbReference type="Pfam" id="PF07715">
    <property type="entry name" value="Plug"/>
    <property type="match status" value="1"/>
</dbReference>
<evidence type="ECO:0000256" key="1">
    <source>
        <dbReference type="ARBA" id="ARBA00004571"/>
    </source>
</evidence>
<feature type="domain" description="TonB-dependent receptor plug" evidence="13">
    <location>
        <begin position="44"/>
        <end position="159"/>
    </location>
</feature>
<dbReference type="InterPro" id="IPR012910">
    <property type="entry name" value="Plug_dom"/>
</dbReference>
<protein>
    <submittedName>
        <fullName evidence="14">TonB-dependent receptor</fullName>
    </submittedName>
</protein>
<evidence type="ECO:0000256" key="6">
    <source>
        <dbReference type="ARBA" id="ARBA00023077"/>
    </source>
</evidence>
<evidence type="ECO:0000256" key="2">
    <source>
        <dbReference type="ARBA" id="ARBA00022448"/>
    </source>
</evidence>
<evidence type="ECO:0000256" key="9">
    <source>
        <dbReference type="ARBA" id="ARBA00023237"/>
    </source>
</evidence>
<comment type="caution">
    <text evidence="14">The sequence shown here is derived from an EMBL/GenBank/DDBJ whole genome shotgun (WGS) entry which is preliminary data.</text>
</comment>
<keyword evidence="9 10" id="KW-0998">Cell outer membrane</keyword>
<evidence type="ECO:0000259" key="12">
    <source>
        <dbReference type="Pfam" id="PF00593"/>
    </source>
</evidence>
<accession>A0ABX0H7E1</accession>
<gene>
    <name evidence="14" type="ORF">G9Q97_11005</name>
</gene>
<keyword evidence="6 11" id="KW-0798">TonB box</keyword>
<dbReference type="InterPro" id="IPR037066">
    <property type="entry name" value="Plug_dom_sf"/>
</dbReference>
<evidence type="ECO:0000313" key="14">
    <source>
        <dbReference type="EMBL" id="NHE57340.1"/>
    </source>
</evidence>
<keyword evidence="15" id="KW-1185">Reference proteome</keyword>
<dbReference type="InterPro" id="IPR036942">
    <property type="entry name" value="Beta-barrel_TonB_sf"/>
</dbReference>
<keyword evidence="2 10" id="KW-0813">Transport</keyword>
<organism evidence="14 15">
    <name type="scientific">Cyclobacterium plantarum</name>
    <dbReference type="NCBI Taxonomy" id="2716263"/>
    <lineage>
        <taxon>Bacteria</taxon>
        <taxon>Pseudomonadati</taxon>
        <taxon>Bacteroidota</taxon>
        <taxon>Cytophagia</taxon>
        <taxon>Cytophagales</taxon>
        <taxon>Cyclobacteriaceae</taxon>
        <taxon>Cyclobacterium</taxon>
    </lineage>
</organism>
<dbReference type="PANTHER" id="PTHR30069:SF29">
    <property type="entry name" value="HEMOGLOBIN AND HEMOGLOBIN-HAPTOGLOBIN-BINDING PROTEIN 1-RELATED"/>
    <property type="match status" value="1"/>
</dbReference>
<evidence type="ECO:0000256" key="5">
    <source>
        <dbReference type="ARBA" id="ARBA00022729"/>
    </source>
</evidence>
<comment type="similarity">
    <text evidence="10 11">Belongs to the TonB-dependent receptor family.</text>
</comment>
<dbReference type="InterPro" id="IPR000531">
    <property type="entry name" value="Beta-barrel_TonB"/>
</dbReference>
<evidence type="ECO:0000256" key="10">
    <source>
        <dbReference type="PROSITE-ProRule" id="PRU01360"/>
    </source>
</evidence>
<dbReference type="PROSITE" id="PS52016">
    <property type="entry name" value="TONB_DEPENDENT_REC_3"/>
    <property type="match status" value="1"/>
</dbReference>
<comment type="subcellular location">
    <subcellularLocation>
        <location evidence="1 10">Cell outer membrane</location>
        <topology evidence="1 10">Multi-pass membrane protein</topology>
    </subcellularLocation>
</comment>
<dbReference type="Proteomes" id="UP000649799">
    <property type="component" value="Unassembled WGS sequence"/>
</dbReference>
<evidence type="ECO:0000256" key="11">
    <source>
        <dbReference type="RuleBase" id="RU003357"/>
    </source>
</evidence>
<keyword evidence="3 10" id="KW-1134">Transmembrane beta strand</keyword>
<keyword evidence="5" id="KW-0732">Signal</keyword>
<sequence length="614" mass="67927">MNRPIYGIILWFFALSGPLYGQDTDTLGLDQVVVTGTRMARSAAQVSSSISVVDKNQIRESGQINVLQALVPHVPGLLLNDRSLLGFGVGPGSGGNISIRGISGTPNNRILVLIDGQPQFMGIFSHPIADAYHSSDIERVEVIRGAASVLYGSNAMGGAINLITDKGEKQGWSGNIGANLGSFGTQAYTGKLNYEKGKWQSLISVNRSKTKGYREDANDGFENNALFYKLNFQVKDEIRLAADFQLSDATYFHPGTLEGPLSDDRRDYLRGRVSLGLVNQGDKVSGAALFYHNFGEHQFKSGFESTDTNQGFNIYQNLQLIPGQTITVGVDHSRFGGRAVNETLPPPAAVGLDVSHRINQTDIYLQMQQTLWEKAHVNLGVREINNSQFGKSTIPGFGLTYALSEKNLLKMSSSKAFRSPSVVDLYLFPPANEELNPETMWNHEMGLTHVMTGHQLEMELVVYYTKGDNLIQLDPSTAPPSNRNIGAFRNRGLETQVRYNPSKKFHLVFNYNFLDVSDNVLFAPKHHLNMQVTKKFGDFSIAPFVQQIFGLNNSPELEDNTIDYTLLNINLGYQLLEELKCYVLAKNLFDTVYQLENGYPMPGINVTAGINVEF</sequence>
<dbReference type="Pfam" id="PF00593">
    <property type="entry name" value="TonB_dep_Rec_b-barrel"/>
    <property type="match status" value="1"/>
</dbReference>
<keyword evidence="4 10" id="KW-0812">Transmembrane</keyword>
<keyword evidence="8 14" id="KW-0675">Receptor</keyword>
<evidence type="ECO:0000259" key="13">
    <source>
        <dbReference type="Pfam" id="PF07715"/>
    </source>
</evidence>
<dbReference type="Gene3D" id="2.170.130.10">
    <property type="entry name" value="TonB-dependent receptor, plug domain"/>
    <property type="match status" value="1"/>
</dbReference>
<proteinExistence type="inferred from homology"/>
<dbReference type="EMBL" id="JAANYN010000004">
    <property type="protein sequence ID" value="NHE57340.1"/>
    <property type="molecule type" value="Genomic_DNA"/>
</dbReference>
<evidence type="ECO:0000256" key="7">
    <source>
        <dbReference type="ARBA" id="ARBA00023136"/>
    </source>
</evidence>
<evidence type="ECO:0000256" key="4">
    <source>
        <dbReference type="ARBA" id="ARBA00022692"/>
    </source>
</evidence>
<feature type="domain" description="TonB-dependent receptor-like beta-barrel" evidence="12">
    <location>
        <begin position="194"/>
        <end position="587"/>
    </location>
</feature>
<evidence type="ECO:0000313" key="15">
    <source>
        <dbReference type="Proteomes" id="UP000649799"/>
    </source>
</evidence>
<evidence type="ECO:0000256" key="8">
    <source>
        <dbReference type="ARBA" id="ARBA00023170"/>
    </source>
</evidence>
<evidence type="ECO:0000256" key="3">
    <source>
        <dbReference type="ARBA" id="ARBA00022452"/>
    </source>
</evidence>
<dbReference type="PANTHER" id="PTHR30069">
    <property type="entry name" value="TONB-DEPENDENT OUTER MEMBRANE RECEPTOR"/>
    <property type="match status" value="1"/>
</dbReference>